<dbReference type="OrthoDB" id="9807797at2"/>
<feature type="chain" id="PRO_5006529690" description="Peptidyl-prolyl cis-trans isomerase" evidence="4">
    <location>
        <begin position="21"/>
        <end position="203"/>
    </location>
</feature>
<evidence type="ECO:0000256" key="4">
    <source>
        <dbReference type="RuleBase" id="RU363019"/>
    </source>
</evidence>
<dbReference type="EMBL" id="FO203512">
    <property type="protein sequence ID" value="CCK75505.1"/>
    <property type="molecule type" value="Genomic_DNA"/>
</dbReference>
<accession>R4YLR8</accession>
<evidence type="ECO:0000313" key="7">
    <source>
        <dbReference type="Proteomes" id="UP000032749"/>
    </source>
</evidence>
<dbReference type="PATRIC" id="fig|698738.3.peg.1379"/>
<sequence length="203" mass="21973">MRSITLALSLLLSLSFSTQAEVSATPVTAPLTAKTIDLVIETSMGKIEVELNAELAPISVANFMQYVESGYYNGTIFHRVINNFMVQGGGFDKFMQQKTPLPSIKNEAKNGLKNDRGTLAMARTGVVDSATSQFFINHKDNDFLNHGGRDYGYAVFGKVTKGMDVVDAIARVQTKSGDVPVNPVAIKNVTLKEVVAPESLQAQ</sequence>
<dbReference type="AlphaFoldDB" id="R4YLR8"/>
<dbReference type="PROSITE" id="PS50072">
    <property type="entry name" value="CSA_PPIASE_2"/>
    <property type="match status" value="1"/>
</dbReference>
<dbReference type="InterPro" id="IPR044665">
    <property type="entry name" value="E_coli_cyclophilin_A-like"/>
</dbReference>
<dbReference type="EC" id="5.2.1.8" evidence="4"/>
<keyword evidence="3 4" id="KW-0413">Isomerase</keyword>
<comment type="function">
    <text evidence="4">PPIases accelerate the folding of proteins. It catalyzes the cis-trans isomerization of proline imidic peptide bonds in oligopeptides.</text>
</comment>
<dbReference type="InterPro" id="IPR020892">
    <property type="entry name" value="Cyclophilin-type_PPIase_CS"/>
</dbReference>
<dbReference type="GO" id="GO:0006457">
    <property type="term" value="P:protein folding"/>
    <property type="evidence" value="ECO:0007669"/>
    <property type="project" value="InterPro"/>
</dbReference>
<evidence type="ECO:0000313" key="6">
    <source>
        <dbReference type="EMBL" id="CCK75505.1"/>
    </source>
</evidence>
<feature type="domain" description="PPIase cyclophilin-type" evidence="5">
    <location>
        <begin position="41"/>
        <end position="191"/>
    </location>
</feature>
<dbReference type="Pfam" id="PF00160">
    <property type="entry name" value="Pro_isomerase"/>
    <property type="match status" value="1"/>
</dbReference>
<dbReference type="InterPro" id="IPR029000">
    <property type="entry name" value="Cyclophilin-like_dom_sf"/>
</dbReference>
<dbReference type="CDD" id="cd01920">
    <property type="entry name" value="cyclophilin_EcCYP_like"/>
    <property type="match status" value="1"/>
</dbReference>
<gene>
    <name evidence="6" type="primary">ppiA</name>
    <name evidence="6" type="ORF">OLEAN_C13290</name>
</gene>
<evidence type="ECO:0000256" key="1">
    <source>
        <dbReference type="ARBA" id="ARBA00007365"/>
    </source>
</evidence>
<organism evidence="6 7">
    <name type="scientific">Oleispira antarctica RB-8</name>
    <dbReference type="NCBI Taxonomy" id="698738"/>
    <lineage>
        <taxon>Bacteria</taxon>
        <taxon>Pseudomonadati</taxon>
        <taxon>Pseudomonadota</taxon>
        <taxon>Gammaproteobacteria</taxon>
        <taxon>Oceanospirillales</taxon>
        <taxon>Oceanospirillaceae</taxon>
        <taxon>Oleispira</taxon>
    </lineage>
</organism>
<dbReference type="STRING" id="698738.OLEAN_C13290"/>
<dbReference type="Gene3D" id="2.40.100.10">
    <property type="entry name" value="Cyclophilin-like"/>
    <property type="match status" value="1"/>
</dbReference>
<evidence type="ECO:0000256" key="2">
    <source>
        <dbReference type="ARBA" id="ARBA00023110"/>
    </source>
</evidence>
<dbReference type="PANTHER" id="PTHR43246">
    <property type="entry name" value="PEPTIDYL-PROLYL CIS-TRANS ISOMERASE CYP38, CHLOROPLASTIC"/>
    <property type="match status" value="1"/>
</dbReference>
<dbReference type="Proteomes" id="UP000032749">
    <property type="component" value="Chromosome"/>
</dbReference>
<dbReference type="PROSITE" id="PS00170">
    <property type="entry name" value="CSA_PPIASE_1"/>
    <property type="match status" value="1"/>
</dbReference>
<proteinExistence type="inferred from homology"/>
<comment type="catalytic activity">
    <reaction evidence="4">
        <text>[protein]-peptidylproline (omega=180) = [protein]-peptidylproline (omega=0)</text>
        <dbReference type="Rhea" id="RHEA:16237"/>
        <dbReference type="Rhea" id="RHEA-COMP:10747"/>
        <dbReference type="Rhea" id="RHEA-COMP:10748"/>
        <dbReference type="ChEBI" id="CHEBI:83833"/>
        <dbReference type="ChEBI" id="CHEBI:83834"/>
        <dbReference type="EC" id="5.2.1.8"/>
    </reaction>
</comment>
<dbReference type="PRINTS" id="PR00153">
    <property type="entry name" value="CSAPPISMRASE"/>
</dbReference>
<dbReference type="SUPFAM" id="SSF50891">
    <property type="entry name" value="Cyclophilin-like"/>
    <property type="match status" value="1"/>
</dbReference>
<name>R4YLR8_OLEAN</name>
<protein>
    <recommendedName>
        <fullName evidence="4">Peptidyl-prolyl cis-trans isomerase</fullName>
        <shortName evidence="4">PPIase</shortName>
        <ecNumber evidence="4">5.2.1.8</ecNumber>
    </recommendedName>
</protein>
<reference evidence="6 7" key="1">
    <citation type="journal article" date="2013" name="Nat. Commun.">
        <title>Genome sequence and functional genomic analysis of the oil-degrading bacterium Oleispira antarctica.</title>
        <authorList>
            <person name="Kube M."/>
            <person name="Chernikova T.N."/>
            <person name="Al-Ramahi Y."/>
            <person name="Beloqui A."/>
            <person name="Lopez-Cortez N."/>
            <person name="Guazzaroni M.E."/>
            <person name="Heipieper H.J."/>
            <person name="Klages S."/>
            <person name="Kotsyurbenko O.R."/>
            <person name="Langer I."/>
            <person name="Nechitaylo T.Y."/>
            <person name="Lunsdorf H."/>
            <person name="Fernandez M."/>
            <person name="Juarez S."/>
            <person name="Ciordia S."/>
            <person name="Singer A."/>
            <person name="Kagan O."/>
            <person name="Egorova O."/>
            <person name="Petit P.A."/>
            <person name="Stogios P."/>
            <person name="Kim Y."/>
            <person name="Tchigvintsev A."/>
            <person name="Flick R."/>
            <person name="Denaro R."/>
            <person name="Genovese M."/>
            <person name="Albar J.P."/>
            <person name="Reva O.N."/>
            <person name="Martinez-Gomariz M."/>
            <person name="Tran H."/>
            <person name="Ferrer M."/>
            <person name="Savchenko A."/>
            <person name="Yakunin A.F."/>
            <person name="Yakimov M.M."/>
            <person name="Golyshina O.V."/>
            <person name="Reinhardt R."/>
            <person name="Golyshin P.N."/>
        </authorList>
    </citation>
    <scope>NUCLEOTIDE SEQUENCE [LARGE SCALE GENOMIC DNA]</scope>
</reference>
<keyword evidence="2 4" id="KW-0697">Rotamase</keyword>
<feature type="signal peptide" evidence="4">
    <location>
        <begin position="1"/>
        <end position="20"/>
    </location>
</feature>
<evidence type="ECO:0000259" key="5">
    <source>
        <dbReference type="PROSITE" id="PS50072"/>
    </source>
</evidence>
<dbReference type="GO" id="GO:0003755">
    <property type="term" value="F:peptidyl-prolyl cis-trans isomerase activity"/>
    <property type="evidence" value="ECO:0007669"/>
    <property type="project" value="UniProtKB-UniRule"/>
</dbReference>
<comment type="similarity">
    <text evidence="1 4">Belongs to the cyclophilin-type PPIase family.</text>
</comment>
<keyword evidence="7" id="KW-1185">Reference proteome</keyword>
<dbReference type="HOGENOM" id="CLU_012062_16_9_6"/>
<keyword evidence="4" id="KW-0732">Signal</keyword>
<dbReference type="InterPro" id="IPR002130">
    <property type="entry name" value="Cyclophilin-type_PPIase_dom"/>
</dbReference>
<evidence type="ECO:0000256" key="3">
    <source>
        <dbReference type="ARBA" id="ARBA00023235"/>
    </source>
</evidence>
<dbReference type="KEGG" id="oai:OLEAN_C13290"/>